<name>A0ABR2W613_9FUNG</name>
<dbReference type="Gene3D" id="3.40.50.150">
    <property type="entry name" value="Vaccinia Virus protein VP39"/>
    <property type="match status" value="1"/>
</dbReference>
<sequence length="233" mass="26655">MTESSLVPWRFCNPYANQKYDPVRSFLFNGHKITIEQKQDQKIDITQNTGNIVWDGAYILSKFVQNHVKVKGKKCIELGAGTGLVGLVTWTLGGKVTLTEIADLVQHTQKNVELNVATLTTKPSTLLKEDIEVKTLTWGNEIQLNDLSAPYDVILGSEILYLHEFHKDLLKTLRLLSGPKTEIYMVYKQRGLGEEKFFLLAKRFSFLVEEIPQDKIDTEFQNQPYRVFKMSKA</sequence>
<proteinExistence type="predicted"/>
<organism evidence="1 2">
    <name type="scientific">Basidiobolus ranarum</name>
    <dbReference type="NCBI Taxonomy" id="34480"/>
    <lineage>
        <taxon>Eukaryota</taxon>
        <taxon>Fungi</taxon>
        <taxon>Fungi incertae sedis</taxon>
        <taxon>Zoopagomycota</taxon>
        <taxon>Entomophthoromycotina</taxon>
        <taxon>Basidiobolomycetes</taxon>
        <taxon>Basidiobolales</taxon>
        <taxon>Basidiobolaceae</taxon>
        <taxon>Basidiobolus</taxon>
    </lineage>
</organism>
<dbReference type="Proteomes" id="UP001479436">
    <property type="component" value="Unassembled WGS sequence"/>
</dbReference>
<evidence type="ECO:0000313" key="1">
    <source>
        <dbReference type="EMBL" id="KAK9721274.1"/>
    </source>
</evidence>
<gene>
    <name evidence="1" type="primary">METTL21B</name>
    <name evidence="1" type="ORF">K7432_003539</name>
</gene>
<dbReference type="SUPFAM" id="SSF53335">
    <property type="entry name" value="S-adenosyl-L-methionine-dependent methyltransferases"/>
    <property type="match status" value="1"/>
</dbReference>
<dbReference type="PANTHER" id="PTHR14614:SF109">
    <property type="entry name" value="RIBOSOMAL LYSINE N-METHYLTRANSFERASE 5"/>
    <property type="match status" value="1"/>
</dbReference>
<dbReference type="InterPro" id="IPR029063">
    <property type="entry name" value="SAM-dependent_MTases_sf"/>
</dbReference>
<dbReference type="EMBL" id="JASJQH010006985">
    <property type="protein sequence ID" value="KAK9721274.1"/>
    <property type="molecule type" value="Genomic_DNA"/>
</dbReference>
<protein>
    <submittedName>
        <fullName evidence="1">Methyltransferase-like protein 21B</fullName>
    </submittedName>
</protein>
<comment type="caution">
    <text evidence="1">The sequence shown here is derived from an EMBL/GenBank/DDBJ whole genome shotgun (WGS) entry which is preliminary data.</text>
</comment>
<accession>A0ABR2W613</accession>
<keyword evidence="2" id="KW-1185">Reference proteome</keyword>
<dbReference type="PANTHER" id="PTHR14614">
    <property type="entry name" value="HEPATOCELLULAR CARCINOMA-ASSOCIATED ANTIGEN"/>
    <property type="match status" value="1"/>
</dbReference>
<dbReference type="InterPro" id="IPR019410">
    <property type="entry name" value="Methyltransf_16"/>
</dbReference>
<evidence type="ECO:0000313" key="2">
    <source>
        <dbReference type="Proteomes" id="UP001479436"/>
    </source>
</evidence>
<reference evidence="1 2" key="1">
    <citation type="submission" date="2023-04" db="EMBL/GenBank/DDBJ databases">
        <title>Genome of Basidiobolus ranarum AG-B5.</title>
        <authorList>
            <person name="Stajich J.E."/>
            <person name="Carter-House D."/>
            <person name="Gryganskyi A."/>
        </authorList>
    </citation>
    <scope>NUCLEOTIDE SEQUENCE [LARGE SCALE GENOMIC DNA]</scope>
    <source>
        <strain evidence="1 2">AG-B5</strain>
    </source>
</reference>
<dbReference type="Pfam" id="PF10294">
    <property type="entry name" value="Methyltransf_16"/>
    <property type="match status" value="1"/>
</dbReference>